<evidence type="ECO:0000256" key="3">
    <source>
        <dbReference type="ARBA" id="ARBA00022516"/>
    </source>
</evidence>
<proteinExistence type="predicted"/>
<dbReference type="InterPro" id="IPR006694">
    <property type="entry name" value="Fatty_acid_hydroxylase"/>
</dbReference>
<evidence type="ECO:0000256" key="6">
    <source>
        <dbReference type="ARBA" id="ARBA00022824"/>
    </source>
</evidence>
<evidence type="ECO:0000256" key="9">
    <source>
        <dbReference type="ARBA" id="ARBA00022989"/>
    </source>
</evidence>
<dbReference type="GO" id="GO:0016020">
    <property type="term" value="C:membrane"/>
    <property type="evidence" value="ECO:0007669"/>
    <property type="project" value="InterPro"/>
</dbReference>
<dbReference type="Proteomes" id="UP000243065">
    <property type="component" value="Unassembled WGS sequence"/>
</dbReference>
<keyword evidence="11" id="KW-0443">Lipid metabolism</keyword>
<keyword evidence="10" id="KW-0560">Oxidoreductase</keyword>
<keyword evidence="4" id="KW-0812">Transmembrane</keyword>
<protein>
    <submittedName>
        <fullName evidence="14">Fatty acid hydroxylase superfamily protein</fullName>
    </submittedName>
</protein>
<dbReference type="Pfam" id="PF04116">
    <property type="entry name" value="FA_hydroxylase"/>
    <property type="match status" value="1"/>
</dbReference>
<evidence type="ECO:0000256" key="11">
    <source>
        <dbReference type="ARBA" id="ARBA00023098"/>
    </source>
</evidence>
<evidence type="ECO:0000256" key="2">
    <source>
        <dbReference type="ARBA" id="ARBA00004477"/>
    </source>
</evidence>
<dbReference type="InterPro" id="IPR014430">
    <property type="entry name" value="Scs7"/>
</dbReference>
<keyword evidence="8" id="KW-0862">Zinc</keyword>
<keyword evidence="5" id="KW-0479">Metal-binding</keyword>
<evidence type="ECO:0000256" key="4">
    <source>
        <dbReference type="ARBA" id="ARBA00022692"/>
    </source>
</evidence>
<organism evidence="14 15">
    <name type="scientific">Kryptobacter tengchongensis</name>
    <dbReference type="NCBI Taxonomy" id="1643429"/>
    <lineage>
        <taxon>Bacteria</taxon>
        <taxon>Pseudomonadati</taxon>
        <taxon>Candidatus Kryptoniota</taxon>
        <taxon>Candidatus Kryptobacter</taxon>
    </lineage>
</organism>
<keyword evidence="12" id="KW-0472">Membrane</keyword>
<name>A0A656DF43_KRYT1</name>
<evidence type="ECO:0000256" key="8">
    <source>
        <dbReference type="ARBA" id="ARBA00022833"/>
    </source>
</evidence>
<keyword evidence="6" id="KW-0256">Endoplasmic reticulum</keyword>
<dbReference type="PANTHER" id="PTHR12863">
    <property type="entry name" value="FATTY ACID HYDROXYLASE"/>
    <property type="match status" value="1"/>
</dbReference>
<evidence type="ECO:0000313" key="15">
    <source>
        <dbReference type="Proteomes" id="UP000243065"/>
    </source>
</evidence>
<evidence type="ECO:0000313" key="14">
    <source>
        <dbReference type="EMBL" id="CUT04369.1"/>
    </source>
</evidence>
<comment type="subcellular location">
    <subcellularLocation>
        <location evidence="2">Endoplasmic reticulum membrane</location>
        <topology evidence="2">Multi-pass membrane protein</topology>
    </subcellularLocation>
</comment>
<dbReference type="RefSeq" id="WP_072150793.1">
    <property type="nucleotide sequence ID" value="NZ_CZVH01000021.1"/>
</dbReference>
<keyword evidence="7" id="KW-0276">Fatty acid metabolism</keyword>
<dbReference type="GO" id="GO:0080132">
    <property type="term" value="F:fatty acid 2-hydroxylase activity"/>
    <property type="evidence" value="ECO:0007669"/>
    <property type="project" value="InterPro"/>
</dbReference>
<keyword evidence="9" id="KW-1133">Transmembrane helix</keyword>
<dbReference type="EMBL" id="CZVU01000088">
    <property type="protein sequence ID" value="CUT04369.1"/>
    <property type="molecule type" value="Genomic_DNA"/>
</dbReference>
<evidence type="ECO:0000256" key="12">
    <source>
        <dbReference type="ARBA" id="ARBA00023136"/>
    </source>
</evidence>
<evidence type="ECO:0000256" key="13">
    <source>
        <dbReference type="ARBA" id="ARBA00023160"/>
    </source>
</evidence>
<dbReference type="AlphaFoldDB" id="A0A656DF43"/>
<evidence type="ECO:0000256" key="10">
    <source>
        <dbReference type="ARBA" id="ARBA00023002"/>
    </source>
</evidence>
<dbReference type="OrthoDB" id="9784228at2"/>
<evidence type="ECO:0000256" key="7">
    <source>
        <dbReference type="ARBA" id="ARBA00022832"/>
    </source>
</evidence>
<keyword evidence="13" id="KW-0275">Fatty acid biosynthesis</keyword>
<keyword evidence="15" id="KW-1185">Reference proteome</keyword>
<evidence type="ECO:0000256" key="1">
    <source>
        <dbReference type="ARBA" id="ARBA00001947"/>
    </source>
</evidence>
<comment type="cofactor">
    <cofactor evidence="1">
        <name>Zn(2+)</name>
        <dbReference type="ChEBI" id="CHEBI:29105"/>
    </cofactor>
</comment>
<sequence>MAEYVRASTRIPDYLYPKKGSATIFKNKFLETLTKTHPLTPAVIYLPIVSYLIFYSLNKLNFKSLTVAGLFASGVFSWTLAEYLLHRFVFHFEPKTSLGFKIQFMIHGVHHQYPNDPKRLVMPPAASLILALIFWYIFRFSFGIYAFSFFPGFVMGYIIYDMTHYAIHHFKPPKNKLRYLWKHHLQHHYKAPDRAFGVSSPLWDLIFGTTP</sequence>
<accession>A0A656DF43</accession>
<dbReference type="GO" id="GO:0006633">
    <property type="term" value="P:fatty acid biosynthetic process"/>
    <property type="evidence" value="ECO:0007669"/>
    <property type="project" value="UniProtKB-KW"/>
</dbReference>
<reference evidence="14 15" key="1">
    <citation type="submission" date="2015-11" db="EMBL/GenBank/DDBJ databases">
        <authorList>
            <person name="Varghese N."/>
        </authorList>
    </citation>
    <scope>NUCLEOTIDE SEQUENCE [LARGE SCALE GENOMIC DNA]</scope>
    <source>
        <strain evidence="14 15">JGI-24</strain>
    </source>
</reference>
<dbReference type="GO" id="GO:0005506">
    <property type="term" value="F:iron ion binding"/>
    <property type="evidence" value="ECO:0007669"/>
    <property type="project" value="InterPro"/>
</dbReference>
<gene>
    <name evidence="14" type="ORF">JGI24_01480</name>
</gene>
<keyword evidence="3" id="KW-0444">Lipid biosynthesis</keyword>
<evidence type="ECO:0000256" key="5">
    <source>
        <dbReference type="ARBA" id="ARBA00022723"/>
    </source>
</evidence>
<dbReference type="PANTHER" id="PTHR12863:SF1">
    <property type="entry name" value="FATTY ACID 2-HYDROXYLASE"/>
    <property type="match status" value="1"/>
</dbReference>